<dbReference type="Proteomes" id="UP000283509">
    <property type="component" value="Unassembled WGS sequence"/>
</dbReference>
<dbReference type="OrthoDB" id="197155at2759"/>
<dbReference type="AlphaFoldDB" id="A0A423U6H2"/>
<evidence type="ECO:0000313" key="2">
    <source>
        <dbReference type="EMBL" id="ROT84265.1"/>
    </source>
</evidence>
<feature type="transmembrane region" description="Helical" evidence="1">
    <location>
        <begin position="82"/>
        <end position="106"/>
    </location>
</feature>
<evidence type="ECO:0000313" key="3">
    <source>
        <dbReference type="Proteomes" id="UP000283509"/>
    </source>
</evidence>
<sequence length="264" mass="29754">MARLREWNKVQVILEPGSHENLVILEINGEVSSNDAVRGSLESVHVSLEEISDARFAARCRPASPRKEMAGTRPISSCSWNLVLGLIAVSALLSFLLFITCCLLCWTKGKARANNDKDIVRQMIRKTHPVREERKVTSYHHYEEVERVVAEAVFRSRPLCSVPEESVSEPPDVDLAVGGEQLYQNIPGSCKSRRLALTRSVVCRLLLPSAFELACLRCVTSVIKGVNMDFYEDGEMHNLHWIFYRVMYSIIITITIPSSFNATF</sequence>
<reference evidence="2 3" key="1">
    <citation type="submission" date="2018-04" db="EMBL/GenBank/DDBJ databases">
        <authorList>
            <person name="Zhang X."/>
            <person name="Yuan J."/>
            <person name="Li F."/>
            <person name="Xiang J."/>
        </authorList>
    </citation>
    <scope>NUCLEOTIDE SEQUENCE [LARGE SCALE GENOMIC DNA]</scope>
    <source>
        <tissue evidence="2">Muscle</tissue>
    </source>
</reference>
<reference evidence="2 3" key="2">
    <citation type="submission" date="2019-01" db="EMBL/GenBank/DDBJ databases">
        <title>The decoding of complex shrimp genome reveals the adaptation for benthos swimmer, frequently molting mechanism and breeding impact on genome.</title>
        <authorList>
            <person name="Sun Y."/>
            <person name="Gao Y."/>
            <person name="Yu Y."/>
        </authorList>
    </citation>
    <scope>NUCLEOTIDE SEQUENCE [LARGE SCALE GENOMIC DNA]</scope>
    <source>
        <tissue evidence="2">Muscle</tissue>
    </source>
</reference>
<comment type="caution">
    <text evidence="2">The sequence shown here is derived from an EMBL/GenBank/DDBJ whole genome shotgun (WGS) entry which is preliminary data.</text>
</comment>
<proteinExistence type="predicted"/>
<feature type="transmembrane region" description="Helical" evidence="1">
    <location>
        <begin position="242"/>
        <end position="260"/>
    </location>
</feature>
<dbReference type="EMBL" id="QCYY01000568">
    <property type="protein sequence ID" value="ROT84265.1"/>
    <property type="molecule type" value="Genomic_DNA"/>
</dbReference>
<gene>
    <name evidence="2" type="ORF">C7M84_022532</name>
</gene>
<organism evidence="2 3">
    <name type="scientific">Penaeus vannamei</name>
    <name type="common">Whiteleg shrimp</name>
    <name type="synonym">Litopenaeus vannamei</name>
    <dbReference type="NCBI Taxonomy" id="6689"/>
    <lineage>
        <taxon>Eukaryota</taxon>
        <taxon>Metazoa</taxon>
        <taxon>Ecdysozoa</taxon>
        <taxon>Arthropoda</taxon>
        <taxon>Crustacea</taxon>
        <taxon>Multicrustacea</taxon>
        <taxon>Malacostraca</taxon>
        <taxon>Eumalacostraca</taxon>
        <taxon>Eucarida</taxon>
        <taxon>Decapoda</taxon>
        <taxon>Dendrobranchiata</taxon>
        <taxon>Penaeoidea</taxon>
        <taxon>Penaeidae</taxon>
        <taxon>Penaeus</taxon>
    </lineage>
</organism>
<protein>
    <submittedName>
        <fullName evidence="2">Uncharacterized protein</fullName>
    </submittedName>
</protein>
<accession>A0A423U6H2</accession>
<keyword evidence="1" id="KW-0812">Transmembrane</keyword>
<keyword evidence="3" id="KW-1185">Reference proteome</keyword>
<evidence type="ECO:0000256" key="1">
    <source>
        <dbReference type="SAM" id="Phobius"/>
    </source>
</evidence>
<name>A0A423U6H2_PENVA</name>
<keyword evidence="1" id="KW-0472">Membrane</keyword>
<keyword evidence="1" id="KW-1133">Transmembrane helix</keyword>